<evidence type="ECO:0000313" key="3">
    <source>
        <dbReference type="Proteomes" id="UP000507470"/>
    </source>
</evidence>
<dbReference type="InterPro" id="IPR034113">
    <property type="entry name" value="SCP_GAPR1-like"/>
</dbReference>
<name>A0A6J8D2J5_MYTCO</name>
<evidence type="ECO:0000259" key="1">
    <source>
        <dbReference type="SMART" id="SM00198"/>
    </source>
</evidence>
<dbReference type="SMART" id="SM00198">
    <property type="entry name" value="SCP"/>
    <property type="match status" value="1"/>
</dbReference>
<reference evidence="2 3" key="1">
    <citation type="submission" date="2020-06" db="EMBL/GenBank/DDBJ databases">
        <authorList>
            <person name="Li R."/>
            <person name="Bekaert M."/>
        </authorList>
    </citation>
    <scope>NUCLEOTIDE SEQUENCE [LARGE SCALE GENOMIC DNA]</scope>
    <source>
        <strain evidence="3">wild</strain>
    </source>
</reference>
<gene>
    <name evidence="2" type="ORF">MCOR_36108</name>
</gene>
<dbReference type="InterPro" id="IPR014044">
    <property type="entry name" value="CAP_dom"/>
</dbReference>
<protein>
    <recommendedName>
        <fullName evidence="1">SCP domain-containing protein</fullName>
    </recommendedName>
</protein>
<feature type="domain" description="SCP" evidence="1">
    <location>
        <begin position="16"/>
        <end position="164"/>
    </location>
</feature>
<dbReference type="OrthoDB" id="337038at2759"/>
<dbReference type="Proteomes" id="UP000507470">
    <property type="component" value="Unassembled WGS sequence"/>
</dbReference>
<dbReference type="AlphaFoldDB" id="A0A6J8D2J5"/>
<keyword evidence="3" id="KW-1185">Reference proteome</keyword>
<dbReference type="CDD" id="cd05382">
    <property type="entry name" value="CAP_GAPR1-like"/>
    <property type="match status" value="1"/>
</dbReference>
<evidence type="ECO:0000313" key="2">
    <source>
        <dbReference type="EMBL" id="CAC5402116.1"/>
    </source>
</evidence>
<dbReference type="InterPro" id="IPR001283">
    <property type="entry name" value="CRISP-related"/>
</dbReference>
<accession>A0A6J8D2J5</accession>
<proteinExistence type="predicted"/>
<dbReference type="Gene3D" id="3.40.33.10">
    <property type="entry name" value="CAP"/>
    <property type="match status" value="1"/>
</dbReference>
<dbReference type="Pfam" id="PF00188">
    <property type="entry name" value="CAP"/>
    <property type="match status" value="1"/>
</dbReference>
<dbReference type="SUPFAM" id="SSF55797">
    <property type="entry name" value="PR-1-like"/>
    <property type="match status" value="1"/>
</dbReference>
<dbReference type="EMBL" id="CACVKT020006488">
    <property type="protein sequence ID" value="CAC5402116.1"/>
    <property type="molecule type" value="Genomic_DNA"/>
</dbReference>
<dbReference type="PANTHER" id="PTHR10334">
    <property type="entry name" value="CYSTEINE-RICH SECRETORY PROTEIN-RELATED"/>
    <property type="match status" value="1"/>
</dbReference>
<sequence>MGNKNSVYVDVNLKDEFLSDALNSHNRYRSIHNSPPLTHAEDLSELAHKIAFYISTRNKDLRGRLTKDRIENTPGENTAVKILTRDQDYSGEEVTEDWYDEIEYYRNYFDKEPPSELKNPDVKNFTNFTQLLWRNSKEVGFGKIKANNRVIVVGCYRPAGNIKGQYQQNVLPPVQKSGCCSCC</sequence>
<organism evidence="2 3">
    <name type="scientific">Mytilus coruscus</name>
    <name type="common">Sea mussel</name>
    <dbReference type="NCBI Taxonomy" id="42192"/>
    <lineage>
        <taxon>Eukaryota</taxon>
        <taxon>Metazoa</taxon>
        <taxon>Spiralia</taxon>
        <taxon>Lophotrochozoa</taxon>
        <taxon>Mollusca</taxon>
        <taxon>Bivalvia</taxon>
        <taxon>Autobranchia</taxon>
        <taxon>Pteriomorphia</taxon>
        <taxon>Mytilida</taxon>
        <taxon>Mytiloidea</taxon>
        <taxon>Mytilidae</taxon>
        <taxon>Mytilinae</taxon>
        <taxon>Mytilus</taxon>
    </lineage>
</organism>
<dbReference type="InterPro" id="IPR035940">
    <property type="entry name" value="CAP_sf"/>
</dbReference>